<gene>
    <name evidence="2" type="primary">glcK5</name>
    <name evidence="2" type="ORF">ING2E5A_1807</name>
</gene>
<sequence length="277" mass="29939">MKQIIGIDLGGTTIKGGLIAGEKLVREEVADTRAEEGGEVTLAVLKEVIGRLKTEDTSAIGIGVPSVVDRTRGVVYNVQNIRNWEEIHLKKLLVNEFGLPVHIDNDANCFAKGERIYGVGRNFENFVGITLGTGVGGGIIQRGELLSDANCGSGEFGEMPYLDGILEQYCGSFFFSTNYGTTGYEVALKAGENDKEALGIMHEYGKHIAALVKMIVLTVDPQAIIFGGAIARSLPLFRDSMYEHLSSFPYPNSIKKLQILQSELNHPGILGAAALCY</sequence>
<dbReference type="KEGG" id="pmuc:ING2E5A_1807"/>
<name>A0A1G4G7X3_9BACT</name>
<dbReference type="STRING" id="1642646.ING2E5A_1807"/>
<keyword evidence="3" id="KW-1185">Reference proteome</keyword>
<dbReference type="RefSeq" id="WP_071137069.1">
    <property type="nucleotide sequence ID" value="NZ_DUQN01000097.1"/>
</dbReference>
<dbReference type="InterPro" id="IPR000600">
    <property type="entry name" value="ROK"/>
</dbReference>
<dbReference type="PANTHER" id="PTHR18964">
    <property type="entry name" value="ROK (REPRESSOR, ORF, KINASE) FAMILY"/>
    <property type="match status" value="1"/>
</dbReference>
<accession>A0A1G4G7X3</accession>
<protein>
    <submittedName>
        <fullName evidence="2">Glucokinase</fullName>
        <ecNumber evidence="2">2.7.1.2</ecNumber>
    </submittedName>
</protein>
<keyword evidence="2" id="KW-0808">Transferase</keyword>
<dbReference type="EC" id="2.7.1.2" evidence="2"/>
<dbReference type="SUPFAM" id="SSF53067">
    <property type="entry name" value="Actin-like ATPase domain"/>
    <property type="match status" value="1"/>
</dbReference>
<dbReference type="Pfam" id="PF00480">
    <property type="entry name" value="ROK"/>
    <property type="match status" value="1"/>
</dbReference>
<dbReference type="EMBL" id="LT608328">
    <property type="protein sequence ID" value="SCM58434.1"/>
    <property type="molecule type" value="Genomic_DNA"/>
</dbReference>
<dbReference type="Gene3D" id="3.30.420.40">
    <property type="match status" value="2"/>
</dbReference>
<dbReference type="PANTHER" id="PTHR18964:SF149">
    <property type="entry name" value="BIFUNCTIONAL UDP-N-ACETYLGLUCOSAMINE 2-EPIMERASE_N-ACETYLMANNOSAMINE KINASE"/>
    <property type="match status" value="1"/>
</dbReference>
<reference evidence="2 3" key="1">
    <citation type="submission" date="2016-08" db="EMBL/GenBank/DDBJ databases">
        <authorList>
            <person name="Seilhamer J.J."/>
        </authorList>
    </citation>
    <scope>NUCLEOTIDE SEQUENCE [LARGE SCALE GENOMIC DNA]</scope>
    <source>
        <strain evidence="2">ING2-E5A</strain>
    </source>
</reference>
<keyword evidence="2" id="KW-0418">Kinase</keyword>
<dbReference type="AlphaFoldDB" id="A0A1G4G7X3"/>
<dbReference type="InterPro" id="IPR043129">
    <property type="entry name" value="ATPase_NBD"/>
</dbReference>
<proteinExistence type="inferred from homology"/>
<organism evidence="2 3">
    <name type="scientific">Petrimonas mucosa</name>
    <dbReference type="NCBI Taxonomy" id="1642646"/>
    <lineage>
        <taxon>Bacteria</taxon>
        <taxon>Pseudomonadati</taxon>
        <taxon>Bacteroidota</taxon>
        <taxon>Bacteroidia</taxon>
        <taxon>Bacteroidales</taxon>
        <taxon>Dysgonomonadaceae</taxon>
        <taxon>Petrimonas</taxon>
    </lineage>
</organism>
<evidence type="ECO:0000313" key="3">
    <source>
        <dbReference type="Proteomes" id="UP000178485"/>
    </source>
</evidence>
<dbReference type="Proteomes" id="UP000178485">
    <property type="component" value="Chromosome i"/>
</dbReference>
<evidence type="ECO:0000256" key="1">
    <source>
        <dbReference type="ARBA" id="ARBA00006479"/>
    </source>
</evidence>
<dbReference type="GO" id="GO:0004340">
    <property type="term" value="F:glucokinase activity"/>
    <property type="evidence" value="ECO:0007669"/>
    <property type="project" value="UniProtKB-EC"/>
</dbReference>
<evidence type="ECO:0000313" key="2">
    <source>
        <dbReference type="EMBL" id="SCM58434.1"/>
    </source>
</evidence>
<comment type="similarity">
    <text evidence="1">Belongs to the ROK (NagC/XylR) family.</text>
</comment>